<evidence type="ECO:0000313" key="1">
    <source>
        <dbReference type="EMBL" id="XAG95931.1"/>
    </source>
</evidence>
<dbReference type="Proteomes" id="UP001437386">
    <property type="component" value="Segment"/>
</dbReference>
<gene>
    <name evidence="1" type="ORF">U7154_000164</name>
</gene>
<organism evidence="1 2">
    <name type="scientific">Enterobacter phage KKP_3711</name>
    <dbReference type="NCBI Taxonomy" id="3109398"/>
    <lineage>
        <taxon>Viruses</taxon>
        <taxon>Duplodnaviria</taxon>
        <taxon>Heunggongvirae</taxon>
        <taxon>Uroviricota</taxon>
        <taxon>Caudoviricetes</taxon>
        <taxon>Demerecviridae</taxon>
        <taxon>Markadamsvirinae</taxon>
    </lineage>
</organism>
<sequence>MQKELTGFEKNFLKSWVTWDQDDLTFIFIQAKLTDRLYAICKCLEMPEGEIDVSFDLENLILEIMVYKANEDGNMIWNQQLPVTLSV</sequence>
<reference evidence="1 2" key="1">
    <citation type="submission" date="2024-04" db="EMBL/GenBank/DDBJ databases">
        <authorList>
            <person name="Wojcicki M."/>
            <person name="Srednicka P."/>
            <person name="Shymialevich D."/>
            <person name="Sokolowska B."/>
        </authorList>
    </citation>
    <scope>NUCLEOTIDE SEQUENCE [LARGE SCALE GENOMIC DNA]</scope>
</reference>
<dbReference type="EMBL" id="PP579741">
    <property type="protein sequence ID" value="XAG95931.1"/>
    <property type="molecule type" value="Genomic_DNA"/>
</dbReference>
<proteinExistence type="predicted"/>
<evidence type="ECO:0000313" key="2">
    <source>
        <dbReference type="Proteomes" id="UP001437386"/>
    </source>
</evidence>
<accession>A0AAX4Q547</accession>
<name>A0AAX4Q547_9CAUD</name>
<keyword evidence="2" id="KW-1185">Reference proteome</keyword>
<protein>
    <submittedName>
        <fullName evidence="1">Uncharacterized protein</fullName>
    </submittedName>
</protein>